<organism evidence="1 2">
    <name type="scientific">Vararia minispora EC-137</name>
    <dbReference type="NCBI Taxonomy" id="1314806"/>
    <lineage>
        <taxon>Eukaryota</taxon>
        <taxon>Fungi</taxon>
        <taxon>Dikarya</taxon>
        <taxon>Basidiomycota</taxon>
        <taxon>Agaricomycotina</taxon>
        <taxon>Agaricomycetes</taxon>
        <taxon>Russulales</taxon>
        <taxon>Lachnocladiaceae</taxon>
        <taxon>Vararia</taxon>
    </lineage>
</organism>
<name>A0ACB8QHW8_9AGAM</name>
<reference evidence="1" key="2">
    <citation type="journal article" date="2022" name="New Phytol.">
        <title>Evolutionary transition to the ectomycorrhizal habit in the genomes of a hyperdiverse lineage of mushroom-forming fungi.</title>
        <authorList>
            <person name="Looney B."/>
            <person name="Miyauchi S."/>
            <person name="Morin E."/>
            <person name="Drula E."/>
            <person name="Courty P.E."/>
            <person name="Kohler A."/>
            <person name="Kuo A."/>
            <person name="LaButti K."/>
            <person name="Pangilinan J."/>
            <person name="Lipzen A."/>
            <person name="Riley R."/>
            <person name="Andreopoulos W."/>
            <person name="He G."/>
            <person name="Johnson J."/>
            <person name="Nolan M."/>
            <person name="Tritt A."/>
            <person name="Barry K.W."/>
            <person name="Grigoriev I.V."/>
            <person name="Nagy L.G."/>
            <person name="Hibbett D."/>
            <person name="Henrissat B."/>
            <person name="Matheny P.B."/>
            <person name="Labbe J."/>
            <person name="Martin F.M."/>
        </authorList>
    </citation>
    <scope>NUCLEOTIDE SEQUENCE</scope>
    <source>
        <strain evidence="1">EC-137</strain>
    </source>
</reference>
<keyword evidence="2" id="KW-1185">Reference proteome</keyword>
<reference evidence="1" key="1">
    <citation type="submission" date="2021-02" db="EMBL/GenBank/DDBJ databases">
        <authorList>
            <consortium name="DOE Joint Genome Institute"/>
            <person name="Ahrendt S."/>
            <person name="Looney B.P."/>
            <person name="Miyauchi S."/>
            <person name="Morin E."/>
            <person name="Drula E."/>
            <person name="Courty P.E."/>
            <person name="Chicoki N."/>
            <person name="Fauchery L."/>
            <person name="Kohler A."/>
            <person name="Kuo A."/>
            <person name="Labutti K."/>
            <person name="Pangilinan J."/>
            <person name="Lipzen A."/>
            <person name="Riley R."/>
            <person name="Andreopoulos W."/>
            <person name="He G."/>
            <person name="Johnson J."/>
            <person name="Barry K.W."/>
            <person name="Grigoriev I.V."/>
            <person name="Nagy L."/>
            <person name="Hibbett D."/>
            <person name="Henrissat B."/>
            <person name="Matheny P.B."/>
            <person name="Labbe J."/>
            <person name="Martin F."/>
        </authorList>
    </citation>
    <scope>NUCLEOTIDE SEQUENCE</scope>
    <source>
        <strain evidence="1">EC-137</strain>
    </source>
</reference>
<evidence type="ECO:0000313" key="1">
    <source>
        <dbReference type="EMBL" id="KAI0031438.1"/>
    </source>
</evidence>
<gene>
    <name evidence="1" type="ORF">K488DRAFT_52057</name>
</gene>
<dbReference type="Proteomes" id="UP000814128">
    <property type="component" value="Unassembled WGS sequence"/>
</dbReference>
<accession>A0ACB8QHW8</accession>
<protein>
    <submittedName>
        <fullName evidence="1">Uncharacterized protein</fullName>
    </submittedName>
</protein>
<sequence length="139" mass="15215">MPTNLEIIGSSPRDFCMLERNFLSHARLALLFVLFSSAVLLQIRLPLTSDNNPEEPMNGSVTYALASMATAAAACVIAAGYSEYELGFQDVRKLRPTYKSSKLHFVLMVLMVVTVFGACILLLLFGDQIGFPAQSLIPL</sequence>
<evidence type="ECO:0000313" key="2">
    <source>
        <dbReference type="Proteomes" id="UP000814128"/>
    </source>
</evidence>
<dbReference type="EMBL" id="MU273580">
    <property type="protein sequence ID" value="KAI0031438.1"/>
    <property type="molecule type" value="Genomic_DNA"/>
</dbReference>
<proteinExistence type="predicted"/>
<comment type="caution">
    <text evidence="1">The sequence shown here is derived from an EMBL/GenBank/DDBJ whole genome shotgun (WGS) entry which is preliminary data.</text>
</comment>